<keyword evidence="2" id="KW-1185">Reference proteome</keyword>
<dbReference type="RefSeq" id="WP_168531582.1">
    <property type="nucleotide sequence ID" value="NZ_JBHTMM010000043.1"/>
</dbReference>
<organism evidence="1 2">
    <name type="scientific">Streptomyces kaempferi</name>
    <dbReference type="NCBI Taxonomy" id="333725"/>
    <lineage>
        <taxon>Bacteria</taxon>
        <taxon>Bacillati</taxon>
        <taxon>Actinomycetota</taxon>
        <taxon>Actinomycetes</taxon>
        <taxon>Kitasatosporales</taxon>
        <taxon>Streptomycetaceae</taxon>
        <taxon>Streptomyces</taxon>
    </lineage>
</organism>
<sequence length="53" mass="6167">MQVANRLETVFRQIDSEPYEAQGAFWASFVHDVSIGDFSTEDVDWWPPDSEME</sequence>
<gene>
    <name evidence="1" type="ORF">ACFQ5X_29170</name>
</gene>
<dbReference type="Proteomes" id="UP001597058">
    <property type="component" value="Unassembled WGS sequence"/>
</dbReference>
<evidence type="ECO:0000313" key="2">
    <source>
        <dbReference type="Proteomes" id="UP001597058"/>
    </source>
</evidence>
<proteinExistence type="predicted"/>
<name>A0ABW3XK20_9ACTN</name>
<comment type="caution">
    <text evidence="1">The sequence shown here is derived from an EMBL/GenBank/DDBJ whole genome shotgun (WGS) entry which is preliminary data.</text>
</comment>
<accession>A0ABW3XK20</accession>
<evidence type="ECO:0000313" key="1">
    <source>
        <dbReference type="EMBL" id="MFD1309921.1"/>
    </source>
</evidence>
<protein>
    <submittedName>
        <fullName evidence="1">Uncharacterized protein</fullName>
    </submittedName>
</protein>
<reference evidence="2" key="1">
    <citation type="journal article" date="2019" name="Int. J. Syst. Evol. Microbiol.">
        <title>The Global Catalogue of Microorganisms (GCM) 10K type strain sequencing project: providing services to taxonomists for standard genome sequencing and annotation.</title>
        <authorList>
            <consortium name="The Broad Institute Genomics Platform"/>
            <consortium name="The Broad Institute Genome Sequencing Center for Infectious Disease"/>
            <person name="Wu L."/>
            <person name="Ma J."/>
        </authorList>
    </citation>
    <scope>NUCLEOTIDE SEQUENCE [LARGE SCALE GENOMIC DNA]</scope>
    <source>
        <strain evidence="2">CGMCC 4.7020</strain>
    </source>
</reference>
<dbReference type="EMBL" id="JBHTMM010000043">
    <property type="protein sequence ID" value="MFD1309921.1"/>
    <property type="molecule type" value="Genomic_DNA"/>
</dbReference>